<dbReference type="Proteomes" id="UP000799539">
    <property type="component" value="Unassembled WGS sequence"/>
</dbReference>
<gene>
    <name evidence="2" type="ORF">CERZMDRAFT_80550</name>
</gene>
<feature type="region of interest" description="Disordered" evidence="1">
    <location>
        <begin position="123"/>
        <end position="146"/>
    </location>
</feature>
<keyword evidence="3" id="KW-1185">Reference proteome</keyword>
<feature type="region of interest" description="Disordered" evidence="1">
    <location>
        <begin position="1"/>
        <end position="30"/>
    </location>
</feature>
<organism evidence="2 3">
    <name type="scientific">Cercospora zeae-maydis SCOH1-5</name>
    <dbReference type="NCBI Taxonomy" id="717836"/>
    <lineage>
        <taxon>Eukaryota</taxon>
        <taxon>Fungi</taxon>
        <taxon>Dikarya</taxon>
        <taxon>Ascomycota</taxon>
        <taxon>Pezizomycotina</taxon>
        <taxon>Dothideomycetes</taxon>
        <taxon>Dothideomycetidae</taxon>
        <taxon>Mycosphaerellales</taxon>
        <taxon>Mycosphaerellaceae</taxon>
        <taxon>Cercospora</taxon>
    </lineage>
</organism>
<feature type="compositionally biased region" description="Pro residues" evidence="1">
    <location>
        <begin position="1"/>
        <end position="11"/>
    </location>
</feature>
<proteinExistence type="predicted"/>
<protein>
    <submittedName>
        <fullName evidence="2">Uncharacterized protein</fullName>
    </submittedName>
</protein>
<dbReference type="OrthoDB" id="3639706at2759"/>
<dbReference type="AlphaFoldDB" id="A0A6A6FWP5"/>
<dbReference type="EMBL" id="ML992662">
    <property type="protein sequence ID" value="KAF2217902.1"/>
    <property type="molecule type" value="Genomic_DNA"/>
</dbReference>
<sequence length="363" mass="41744">MIVLPRTPPNKPANNPRVKSQPDQTKPLPPLPFLKPKSSLLINKTTTEFPPPTLRLKDIDLHKLTLNLPNRQQTGKWFSHLPSSAGLFSTLNPLLRRKIFSLAMQHSEPFVIHAYRDEGNKLAHGPYTKRRTHSSNERSLSNAEKEREKEHVLALTRVSKAIRYETHFLFYQLNTIYLNHDPDFRGHDAKSILKKFRTMIGKEVFQRIRVLGFCCQMRKDRVSKVLWPRGEIGSQVVEAVKRCAGALQEVDCAAQEVRQWGGEVRLEICLEGLMNRREGKAAASRSAVQRRARTSKSFSMRIQLDLGLPTSMWDRHLVKWVRLADEAESKGDLLWARGLREVVKEMRSAEGRLESVLPLQRRI</sequence>
<evidence type="ECO:0000313" key="3">
    <source>
        <dbReference type="Proteomes" id="UP000799539"/>
    </source>
</evidence>
<accession>A0A6A6FWP5</accession>
<evidence type="ECO:0000313" key="2">
    <source>
        <dbReference type="EMBL" id="KAF2217902.1"/>
    </source>
</evidence>
<name>A0A6A6FWP5_9PEZI</name>
<evidence type="ECO:0000256" key="1">
    <source>
        <dbReference type="SAM" id="MobiDB-lite"/>
    </source>
</evidence>
<reference evidence="2" key="1">
    <citation type="journal article" date="2020" name="Stud. Mycol.">
        <title>101 Dothideomycetes genomes: a test case for predicting lifestyles and emergence of pathogens.</title>
        <authorList>
            <person name="Haridas S."/>
            <person name="Albert R."/>
            <person name="Binder M."/>
            <person name="Bloem J."/>
            <person name="Labutti K."/>
            <person name="Salamov A."/>
            <person name="Andreopoulos B."/>
            <person name="Baker S."/>
            <person name="Barry K."/>
            <person name="Bills G."/>
            <person name="Bluhm B."/>
            <person name="Cannon C."/>
            <person name="Castanera R."/>
            <person name="Culley D."/>
            <person name="Daum C."/>
            <person name="Ezra D."/>
            <person name="Gonzalez J."/>
            <person name="Henrissat B."/>
            <person name="Kuo A."/>
            <person name="Liang C."/>
            <person name="Lipzen A."/>
            <person name="Lutzoni F."/>
            <person name="Magnuson J."/>
            <person name="Mondo S."/>
            <person name="Nolan M."/>
            <person name="Ohm R."/>
            <person name="Pangilinan J."/>
            <person name="Park H.-J."/>
            <person name="Ramirez L."/>
            <person name="Alfaro M."/>
            <person name="Sun H."/>
            <person name="Tritt A."/>
            <person name="Yoshinaga Y."/>
            <person name="Zwiers L.-H."/>
            <person name="Turgeon B."/>
            <person name="Goodwin S."/>
            <person name="Spatafora J."/>
            <person name="Crous P."/>
            <person name="Grigoriev I."/>
        </authorList>
    </citation>
    <scope>NUCLEOTIDE SEQUENCE</scope>
    <source>
        <strain evidence="2">SCOH1-5</strain>
    </source>
</reference>